<dbReference type="InterPro" id="IPR043128">
    <property type="entry name" value="Rev_trsase/Diguanyl_cyclase"/>
</dbReference>
<dbReference type="OrthoDB" id="9812260at2"/>
<dbReference type="InterPro" id="IPR000160">
    <property type="entry name" value="GGDEF_dom"/>
</dbReference>
<dbReference type="PROSITE" id="PS50887">
    <property type="entry name" value="GGDEF"/>
    <property type="match status" value="1"/>
</dbReference>
<dbReference type="RefSeq" id="WP_108602435.1">
    <property type="nucleotide sequence ID" value="NZ_CP026604.1"/>
</dbReference>
<comment type="cofactor">
    <cofactor evidence="1">
        <name>Mg(2+)</name>
        <dbReference type="ChEBI" id="CHEBI:18420"/>
    </cofactor>
</comment>
<keyword evidence="8" id="KW-1185">Reference proteome</keyword>
<dbReference type="NCBIfam" id="TIGR00254">
    <property type="entry name" value="GGDEF"/>
    <property type="match status" value="1"/>
</dbReference>
<dbReference type="GO" id="GO:0005886">
    <property type="term" value="C:plasma membrane"/>
    <property type="evidence" value="ECO:0007669"/>
    <property type="project" value="TreeGrafter"/>
</dbReference>
<dbReference type="CDD" id="cd17544">
    <property type="entry name" value="REC_2_GGDEF"/>
    <property type="match status" value="1"/>
</dbReference>
<evidence type="ECO:0000259" key="5">
    <source>
        <dbReference type="PROSITE" id="PS50110"/>
    </source>
</evidence>
<dbReference type="PROSITE" id="PS50110">
    <property type="entry name" value="RESPONSE_REGULATORY"/>
    <property type="match status" value="2"/>
</dbReference>
<gene>
    <name evidence="7" type="ORF">C2869_07990</name>
</gene>
<dbReference type="SUPFAM" id="SSF55073">
    <property type="entry name" value="Nucleotide cyclase"/>
    <property type="match status" value="1"/>
</dbReference>
<sequence length="423" mass="47236">MVASKVLIVDDSRAITKLVSSIAQQAGFTPVVASCARDIEHVLDDPTHFLCACVDYNLPDAPNGEAIDFVLGQAIPTFVLTGHLSETIRDTILSKPVIDYVPKETVQSFDYVGRLLVRLRDNRNVKILLVDDAKSSRTFMLALLARHNFNVLEADNGKTALKVIQQHPDIKVVVTDNEMPEMNGINLVSEIRKSYSSDQMAIIGISGTNALSLSARFLKNGANDYLTKPFSHEEFFTRIFRNLEFIENVDKAKYAANHDFLTDLTNRRAFFELAPALAQQAFTQDQSCCIAIMDLDKFKSINDTYGHDTGDEVLVEMAKRLKSHFREQTIITSRFGGEEFCVFFSNVSKDEAAGRLEFFRHHLETFAFELSNGQPLAVTTSIGLSAIKPDSDNTQLVIDQAISQADQALYQAKHQGRNLLVEF</sequence>
<comment type="catalytic activity">
    <reaction evidence="3">
        <text>2 GTP = 3',3'-c-di-GMP + 2 diphosphate</text>
        <dbReference type="Rhea" id="RHEA:24898"/>
        <dbReference type="ChEBI" id="CHEBI:33019"/>
        <dbReference type="ChEBI" id="CHEBI:37565"/>
        <dbReference type="ChEBI" id="CHEBI:58805"/>
        <dbReference type="EC" id="2.7.7.65"/>
    </reaction>
</comment>
<dbReference type="Proteomes" id="UP000244441">
    <property type="component" value="Chromosome"/>
</dbReference>
<dbReference type="Gene3D" id="3.40.50.2300">
    <property type="match status" value="2"/>
</dbReference>
<keyword evidence="4" id="KW-0597">Phosphoprotein</keyword>
<dbReference type="PROSITE" id="PS51257">
    <property type="entry name" value="PROKAR_LIPOPROTEIN"/>
    <property type="match status" value="1"/>
</dbReference>
<dbReference type="EC" id="2.7.7.65" evidence="2"/>
<dbReference type="PANTHER" id="PTHR45138:SF9">
    <property type="entry name" value="DIGUANYLATE CYCLASE DGCM-RELATED"/>
    <property type="match status" value="1"/>
</dbReference>
<reference evidence="7 8" key="1">
    <citation type="submission" date="2018-01" db="EMBL/GenBank/DDBJ databases">
        <title>Genome sequence of a Cantenovulum-like bacteria.</title>
        <authorList>
            <person name="Tan W.R."/>
            <person name="Lau N.-S."/>
            <person name="Go F."/>
            <person name="Amirul A.-A.A."/>
        </authorList>
    </citation>
    <scope>NUCLEOTIDE SEQUENCE [LARGE SCALE GENOMIC DNA]</scope>
    <source>
        <strain evidence="7 8">CCB-QB4</strain>
    </source>
</reference>
<dbReference type="Pfam" id="PF00990">
    <property type="entry name" value="GGDEF"/>
    <property type="match status" value="1"/>
</dbReference>
<feature type="domain" description="Response regulatory" evidence="5">
    <location>
        <begin position="126"/>
        <end position="243"/>
    </location>
</feature>
<dbReference type="GO" id="GO:0052621">
    <property type="term" value="F:diguanylate cyclase activity"/>
    <property type="evidence" value="ECO:0007669"/>
    <property type="project" value="UniProtKB-EC"/>
</dbReference>
<evidence type="ECO:0000313" key="8">
    <source>
        <dbReference type="Proteomes" id="UP000244441"/>
    </source>
</evidence>
<dbReference type="CDD" id="cd01949">
    <property type="entry name" value="GGDEF"/>
    <property type="match status" value="1"/>
</dbReference>
<dbReference type="GO" id="GO:1902201">
    <property type="term" value="P:negative regulation of bacterial-type flagellum-dependent cell motility"/>
    <property type="evidence" value="ECO:0007669"/>
    <property type="project" value="TreeGrafter"/>
</dbReference>
<protein>
    <recommendedName>
        <fullName evidence="2">diguanylate cyclase</fullName>
        <ecNumber evidence="2">2.7.7.65</ecNumber>
    </recommendedName>
</protein>
<accession>A0A2S0VQ88</accession>
<dbReference type="AlphaFoldDB" id="A0A2S0VQ88"/>
<feature type="domain" description="GGDEF" evidence="6">
    <location>
        <begin position="286"/>
        <end position="423"/>
    </location>
</feature>
<evidence type="ECO:0000256" key="2">
    <source>
        <dbReference type="ARBA" id="ARBA00012528"/>
    </source>
</evidence>
<dbReference type="SMART" id="SM00267">
    <property type="entry name" value="GGDEF"/>
    <property type="match status" value="1"/>
</dbReference>
<feature type="modified residue" description="4-aspartylphosphate" evidence="4">
    <location>
        <position position="176"/>
    </location>
</feature>
<dbReference type="PANTHER" id="PTHR45138">
    <property type="entry name" value="REGULATORY COMPONENTS OF SENSORY TRANSDUCTION SYSTEM"/>
    <property type="match status" value="1"/>
</dbReference>
<dbReference type="SMART" id="SM00448">
    <property type="entry name" value="REC"/>
    <property type="match status" value="2"/>
</dbReference>
<proteinExistence type="predicted"/>
<dbReference type="InterPro" id="IPR001789">
    <property type="entry name" value="Sig_transdc_resp-reg_receiver"/>
</dbReference>
<evidence type="ECO:0000259" key="6">
    <source>
        <dbReference type="PROSITE" id="PS50887"/>
    </source>
</evidence>
<dbReference type="InterPro" id="IPR011006">
    <property type="entry name" value="CheY-like_superfamily"/>
</dbReference>
<dbReference type="InterPro" id="IPR050469">
    <property type="entry name" value="Diguanylate_Cyclase"/>
</dbReference>
<dbReference type="GO" id="GO:0000160">
    <property type="term" value="P:phosphorelay signal transduction system"/>
    <property type="evidence" value="ECO:0007669"/>
    <property type="project" value="InterPro"/>
</dbReference>
<dbReference type="Pfam" id="PF00072">
    <property type="entry name" value="Response_reg"/>
    <property type="match status" value="1"/>
</dbReference>
<evidence type="ECO:0000313" key="7">
    <source>
        <dbReference type="EMBL" id="AWB66371.1"/>
    </source>
</evidence>
<feature type="modified residue" description="4-aspartylphosphate" evidence="4">
    <location>
        <position position="55"/>
    </location>
</feature>
<dbReference type="FunFam" id="3.30.70.270:FF:000001">
    <property type="entry name" value="Diguanylate cyclase domain protein"/>
    <property type="match status" value="1"/>
</dbReference>
<organism evidence="7 8">
    <name type="scientific">Saccharobesus litoralis</name>
    <dbReference type="NCBI Taxonomy" id="2172099"/>
    <lineage>
        <taxon>Bacteria</taxon>
        <taxon>Pseudomonadati</taxon>
        <taxon>Pseudomonadota</taxon>
        <taxon>Gammaproteobacteria</taxon>
        <taxon>Alteromonadales</taxon>
        <taxon>Alteromonadaceae</taxon>
        <taxon>Saccharobesus</taxon>
    </lineage>
</organism>
<evidence type="ECO:0000256" key="4">
    <source>
        <dbReference type="PROSITE-ProRule" id="PRU00169"/>
    </source>
</evidence>
<evidence type="ECO:0000256" key="3">
    <source>
        <dbReference type="ARBA" id="ARBA00034247"/>
    </source>
</evidence>
<dbReference type="KEGG" id="cate:C2869_07990"/>
<name>A0A2S0VQ88_9ALTE</name>
<evidence type="ECO:0000256" key="1">
    <source>
        <dbReference type="ARBA" id="ARBA00001946"/>
    </source>
</evidence>
<dbReference type="Gene3D" id="3.30.70.270">
    <property type="match status" value="1"/>
</dbReference>
<dbReference type="EMBL" id="CP026604">
    <property type="protein sequence ID" value="AWB66371.1"/>
    <property type="molecule type" value="Genomic_DNA"/>
</dbReference>
<dbReference type="SUPFAM" id="SSF52172">
    <property type="entry name" value="CheY-like"/>
    <property type="match status" value="2"/>
</dbReference>
<dbReference type="InterPro" id="IPR029787">
    <property type="entry name" value="Nucleotide_cyclase"/>
</dbReference>
<dbReference type="GO" id="GO:0043709">
    <property type="term" value="P:cell adhesion involved in single-species biofilm formation"/>
    <property type="evidence" value="ECO:0007669"/>
    <property type="project" value="TreeGrafter"/>
</dbReference>
<feature type="domain" description="Response regulatory" evidence="5">
    <location>
        <begin position="5"/>
        <end position="118"/>
    </location>
</feature>